<dbReference type="Pfam" id="PF00512">
    <property type="entry name" value="HisKA"/>
    <property type="match status" value="1"/>
</dbReference>
<dbReference type="InterPro" id="IPR036097">
    <property type="entry name" value="HisK_dim/P_sf"/>
</dbReference>
<feature type="region of interest" description="Disordered" evidence="10">
    <location>
        <begin position="409"/>
        <end position="442"/>
    </location>
</feature>
<dbReference type="Gene3D" id="3.30.565.10">
    <property type="entry name" value="Histidine kinase-like ATPase, C-terminal domain"/>
    <property type="match status" value="1"/>
</dbReference>
<feature type="transmembrane region" description="Helical" evidence="11">
    <location>
        <begin position="128"/>
        <end position="150"/>
    </location>
</feature>
<feature type="compositionally biased region" description="Polar residues" evidence="10">
    <location>
        <begin position="424"/>
        <end position="442"/>
    </location>
</feature>
<dbReference type="InterPro" id="IPR036890">
    <property type="entry name" value="HATPase_C_sf"/>
</dbReference>
<evidence type="ECO:0000256" key="3">
    <source>
        <dbReference type="ARBA" id="ARBA00012438"/>
    </source>
</evidence>
<reference evidence="15" key="1">
    <citation type="journal article" date="2019" name="Int. J. Syst. Evol. Microbiol.">
        <title>The Global Catalogue of Microorganisms (GCM) 10K type strain sequencing project: providing services to taxonomists for standard genome sequencing and annotation.</title>
        <authorList>
            <consortium name="The Broad Institute Genomics Platform"/>
            <consortium name="The Broad Institute Genome Sequencing Center for Infectious Disease"/>
            <person name="Wu L."/>
            <person name="Ma J."/>
        </authorList>
    </citation>
    <scope>NUCLEOTIDE SEQUENCE [LARGE SCALE GENOMIC DNA]</scope>
    <source>
        <strain evidence="15">JCM 17459</strain>
    </source>
</reference>
<comment type="subcellular location">
    <subcellularLocation>
        <location evidence="2">Cell membrane</location>
    </subcellularLocation>
</comment>
<dbReference type="Pfam" id="PF02518">
    <property type="entry name" value="HATPase_c"/>
    <property type="match status" value="1"/>
</dbReference>
<dbReference type="InterPro" id="IPR050428">
    <property type="entry name" value="TCS_sensor_his_kinase"/>
</dbReference>
<evidence type="ECO:0000256" key="1">
    <source>
        <dbReference type="ARBA" id="ARBA00000085"/>
    </source>
</evidence>
<dbReference type="Gene3D" id="6.10.340.10">
    <property type="match status" value="1"/>
</dbReference>
<dbReference type="PROSITE" id="PS50885">
    <property type="entry name" value="HAMP"/>
    <property type="match status" value="1"/>
</dbReference>
<keyword evidence="4" id="KW-0597">Phosphoprotein</keyword>
<dbReference type="InterPro" id="IPR003661">
    <property type="entry name" value="HisK_dim/P_dom"/>
</dbReference>
<evidence type="ECO:0000256" key="6">
    <source>
        <dbReference type="ARBA" id="ARBA00022692"/>
    </source>
</evidence>
<dbReference type="PROSITE" id="PS50109">
    <property type="entry name" value="HIS_KIN"/>
    <property type="match status" value="1"/>
</dbReference>
<keyword evidence="6 11" id="KW-0812">Transmembrane</keyword>
<gene>
    <name evidence="14" type="primary">draK</name>
    <name evidence="14" type="ORF">GCM10022262_07320</name>
</gene>
<evidence type="ECO:0000313" key="15">
    <source>
        <dbReference type="Proteomes" id="UP001499841"/>
    </source>
</evidence>
<dbReference type="RefSeq" id="WP_345037821.1">
    <property type="nucleotide sequence ID" value="NZ_BAABBA010000003.1"/>
</dbReference>
<evidence type="ECO:0000256" key="7">
    <source>
        <dbReference type="ARBA" id="ARBA00022777"/>
    </source>
</evidence>
<evidence type="ECO:0000259" key="13">
    <source>
        <dbReference type="PROSITE" id="PS50885"/>
    </source>
</evidence>
<name>A0ABP8ER00_9MICO</name>
<dbReference type="InterPro" id="IPR003594">
    <property type="entry name" value="HATPase_dom"/>
</dbReference>
<evidence type="ECO:0000256" key="11">
    <source>
        <dbReference type="SAM" id="Phobius"/>
    </source>
</evidence>
<keyword evidence="9" id="KW-0902">Two-component regulatory system</keyword>
<dbReference type="SMART" id="SM00387">
    <property type="entry name" value="HATPase_c"/>
    <property type="match status" value="1"/>
</dbReference>
<organism evidence="14 15">
    <name type="scientific">Georgenia daeguensis</name>
    <dbReference type="NCBI Taxonomy" id="908355"/>
    <lineage>
        <taxon>Bacteria</taxon>
        <taxon>Bacillati</taxon>
        <taxon>Actinomycetota</taxon>
        <taxon>Actinomycetes</taxon>
        <taxon>Micrococcales</taxon>
        <taxon>Bogoriellaceae</taxon>
        <taxon>Georgenia</taxon>
    </lineage>
</organism>
<dbReference type="CDD" id="cd06225">
    <property type="entry name" value="HAMP"/>
    <property type="match status" value="1"/>
</dbReference>
<feature type="domain" description="HAMP" evidence="13">
    <location>
        <begin position="151"/>
        <end position="203"/>
    </location>
</feature>
<accession>A0ABP8ER00</accession>
<dbReference type="InterPro" id="IPR005467">
    <property type="entry name" value="His_kinase_dom"/>
</dbReference>
<dbReference type="Proteomes" id="UP001499841">
    <property type="component" value="Unassembled WGS sequence"/>
</dbReference>
<dbReference type="EC" id="2.7.13.3" evidence="3"/>
<dbReference type="PANTHER" id="PTHR45436:SF5">
    <property type="entry name" value="SENSOR HISTIDINE KINASE TRCS"/>
    <property type="match status" value="1"/>
</dbReference>
<dbReference type="InterPro" id="IPR003660">
    <property type="entry name" value="HAMP_dom"/>
</dbReference>
<keyword evidence="8 11" id="KW-1133">Transmembrane helix</keyword>
<evidence type="ECO:0000256" key="2">
    <source>
        <dbReference type="ARBA" id="ARBA00004236"/>
    </source>
</evidence>
<keyword evidence="11" id="KW-0472">Membrane</keyword>
<sequence length="442" mass="46507">MRDRLLAAFVTLTVLLVALYGIPRAYQLANLVQQQEERKIERSVDLVAVVLAEDLAEGEEVTEDSLAPLLNQAETLRYVAPDGTETVAGPRFHPAPSDIVMTRDVDGGGTVTLSRAGGLIEERVSDALFPLVAIGLVLILVSAVVAVVLARALSRPFGELAASAEKLGRGQFDVDVPRYSVPEADEIGAALRTAAERLEDVVRREREFAANASHQLRTPVTALRLELEDLSLWPQTPPEVRAELEHALGELDRLSGAVTELLALARGRFTASAVDVDLADLARAAARRWAGHASADGRDVVADDGGPVRGQVTPGPVGQILDVLIDNALKYGAGTVTVSARGEDSHLVLDVADEGPRPTSSDIFRRRVSGDTSGGEGIGLAVARELADALGGRLTLAPGATTRFVLALPRSPGQGVSGQGVSGTISMAPQGHSSTQSPQPLQ</sequence>
<evidence type="ECO:0000256" key="9">
    <source>
        <dbReference type="ARBA" id="ARBA00023012"/>
    </source>
</evidence>
<dbReference type="Gene3D" id="1.10.287.130">
    <property type="match status" value="1"/>
</dbReference>
<keyword evidence="15" id="KW-1185">Reference proteome</keyword>
<comment type="catalytic activity">
    <reaction evidence="1">
        <text>ATP + protein L-histidine = ADP + protein N-phospho-L-histidine.</text>
        <dbReference type="EC" id="2.7.13.3"/>
    </reaction>
</comment>
<proteinExistence type="predicted"/>
<feature type="domain" description="Histidine kinase" evidence="12">
    <location>
        <begin position="211"/>
        <end position="412"/>
    </location>
</feature>
<dbReference type="Pfam" id="PF00672">
    <property type="entry name" value="HAMP"/>
    <property type="match status" value="1"/>
</dbReference>
<comment type="caution">
    <text evidence="14">The sequence shown here is derived from an EMBL/GenBank/DDBJ whole genome shotgun (WGS) entry which is preliminary data.</text>
</comment>
<evidence type="ECO:0000256" key="10">
    <source>
        <dbReference type="SAM" id="MobiDB-lite"/>
    </source>
</evidence>
<evidence type="ECO:0000259" key="12">
    <source>
        <dbReference type="PROSITE" id="PS50109"/>
    </source>
</evidence>
<keyword evidence="7 14" id="KW-0418">Kinase</keyword>
<dbReference type="SMART" id="SM00388">
    <property type="entry name" value="HisKA"/>
    <property type="match status" value="1"/>
</dbReference>
<dbReference type="SUPFAM" id="SSF55874">
    <property type="entry name" value="ATPase domain of HSP90 chaperone/DNA topoisomerase II/histidine kinase"/>
    <property type="match status" value="1"/>
</dbReference>
<dbReference type="GO" id="GO:0016301">
    <property type="term" value="F:kinase activity"/>
    <property type="evidence" value="ECO:0007669"/>
    <property type="project" value="UniProtKB-KW"/>
</dbReference>
<dbReference type="PANTHER" id="PTHR45436">
    <property type="entry name" value="SENSOR HISTIDINE KINASE YKOH"/>
    <property type="match status" value="1"/>
</dbReference>
<dbReference type="SUPFAM" id="SSF47384">
    <property type="entry name" value="Homodimeric domain of signal transducing histidine kinase"/>
    <property type="match status" value="1"/>
</dbReference>
<protein>
    <recommendedName>
        <fullName evidence="3">histidine kinase</fullName>
        <ecNumber evidence="3">2.7.13.3</ecNumber>
    </recommendedName>
</protein>
<dbReference type="SMART" id="SM00304">
    <property type="entry name" value="HAMP"/>
    <property type="match status" value="1"/>
</dbReference>
<evidence type="ECO:0000256" key="8">
    <source>
        <dbReference type="ARBA" id="ARBA00022989"/>
    </source>
</evidence>
<dbReference type="CDD" id="cd00082">
    <property type="entry name" value="HisKA"/>
    <property type="match status" value="1"/>
</dbReference>
<evidence type="ECO:0000256" key="4">
    <source>
        <dbReference type="ARBA" id="ARBA00022553"/>
    </source>
</evidence>
<evidence type="ECO:0000313" key="14">
    <source>
        <dbReference type="EMBL" id="GAA4286373.1"/>
    </source>
</evidence>
<dbReference type="EMBL" id="BAABBA010000003">
    <property type="protein sequence ID" value="GAA4286373.1"/>
    <property type="molecule type" value="Genomic_DNA"/>
</dbReference>
<keyword evidence="5" id="KW-0808">Transferase</keyword>
<evidence type="ECO:0000256" key="5">
    <source>
        <dbReference type="ARBA" id="ARBA00022679"/>
    </source>
</evidence>